<dbReference type="RefSeq" id="XP_003013110.1">
    <property type="nucleotide sequence ID" value="XM_003013064.1"/>
</dbReference>
<accession>D4AWT9</accession>
<sequence length="190" mass="20223">MADDVEGVEGVREAAGVSLLEPSMVEDAVVELWGGGRGSEPAMLEAGEGAGAWRYINISSSAEQAATGLNQAQQKGLRKTAQQAAGQCSGENASLRAQLASRRRGPGELYEAITVSQGRRVSFKQAAAQGWMGVDGSTGRCDAEPASVFFFTLRGEQEKPRSRETLPLQALERRTSRPRSCPAELVVGER</sequence>
<reference evidence="3" key="1">
    <citation type="journal article" date="2011" name="Genome Biol.">
        <title>Comparative and functional genomics provide insights into the pathogenicity of dermatophytic fungi.</title>
        <authorList>
            <person name="Burmester A."/>
            <person name="Shelest E."/>
            <person name="Gloeckner G."/>
            <person name="Heddergott C."/>
            <person name="Schindler S."/>
            <person name="Staib P."/>
            <person name="Heidel A."/>
            <person name="Felder M."/>
            <person name="Petzold A."/>
            <person name="Szafranski K."/>
            <person name="Feuermann M."/>
            <person name="Pedruzzi I."/>
            <person name="Priebe S."/>
            <person name="Groth M."/>
            <person name="Winkler R."/>
            <person name="Li W."/>
            <person name="Kniemeyer O."/>
            <person name="Schroeckh V."/>
            <person name="Hertweck C."/>
            <person name="Hube B."/>
            <person name="White T.C."/>
            <person name="Platzer M."/>
            <person name="Guthke R."/>
            <person name="Heitman J."/>
            <person name="Woestemeyer J."/>
            <person name="Zipfel P.F."/>
            <person name="Monod M."/>
            <person name="Brakhage A.A."/>
        </authorList>
    </citation>
    <scope>NUCLEOTIDE SEQUENCE [LARGE SCALE GENOMIC DNA]</scope>
    <source>
        <strain evidence="3">ATCC MYA-4681 / CBS 112371</strain>
    </source>
</reference>
<comment type="caution">
    <text evidence="2">The sequence shown here is derived from an EMBL/GenBank/DDBJ whole genome shotgun (WGS) entry which is preliminary data.</text>
</comment>
<evidence type="ECO:0000256" key="1">
    <source>
        <dbReference type="SAM" id="MobiDB-lite"/>
    </source>
</evidence>
<dbReference type="AlphaFoldDB" id="D4AWT9"/>
<gene>
    <name evidence="2" type="ORF">ARB_00655</name>
</gene>
<proteinExistence type="predicted"/>
<dbReference type="EMBL" id="ABSU01000015">
    <property type="protein sequence ID" value="EFE32470.1"/>
    <property type="molecule type" value="Genomic_DNA"/>
</dbReference>
<dbReference type="GeneID" id="9523190"/>
<dbReference type="KEGG" id="abe:ARB_00655"/>
<evidence type="ECO:0000313" key="3">
    <source>
        <dbReference type="Proteomes" id="UP000008866"/>
    </source>
</evidence>
<evidence type="ECO:0000313" key="2">
    <source>
        <dbReference type="EMBL" id="EFE32470.1"/>
    </source>
</evidence>
<keyword evidence="3" id="KW-1185">Reference proteome</keyword>
<protein>
    <submittedName>
        <fullName evidence="2">Uncharacterized protein</fullName>
    </submittedName>
</protein>
<organism evidence="2 3">
    <name type="scientific">Arthroderma benhamiae (strain ATCC MYA-4681 / CBS 112371)</name>
    <name type="common">Trichophyton mentagrophytes</name>
    <dbReference type="NCBI Taxonomy" id="663331"/>
    <lineage>
        <taxon>Eukaryota</taxon>
        <taxon>Fungi</taxon>
        <taxon>Dikarya</taxon>
        <taxon>Ascomycota</taxon>
        <taxon>Pezizomycotina</taxon>
        <taxon>Eurotiomycetes</taxon>
        <taxon>Eurotiomycetidae</taxon>
        <taxon>Onygenales</taxon>
        <taxon>Arthrodermataceae</taxon>
        <taxon>Trichophyton</taxon>
    </lineage>
</organism>
<feature type="region of interest" description="Disordered" evidence="1">
    <location>
        <begin position="157"/>
        <end position="190"/>
    </location>
</feature>
<dbReference type="Proteomes" id="UP000008866">
    <property type="component" value="Unassembled WGS sequence"/>
</dbReference>
<dbReference type="HOGENOM" id="CLU_1427644_0_0_1"/>
<name>D4AWT9_ARTBC</name>